<dbReference type="AlphaFoldDB" id="E6MIF9"/>
<proteinExistence type="predicted"/>
<protein>
    <submittedName>
        <fullName evidence="1">Uncharacterized protein</fullName>
    </submittedName>
</protein>
<sequence>MKCVVKRLGALKMNAAGLAILVIKQHIGREPRELPGGNRVAHFFAVHLILPVETGFFPNADDVCDGNLRDDIMVKQRDAALKFQAFMGEQQGVGGIGVAQHQHEGRQHNGYGNQTEDLDTRRMTAHIDGNAGHHHDDDGDDGNGQFAVELTVVDAFLGFDRHGVSFARGRAPVFSIGLLYFKTTNSSRV</sequence>
<gene>
    <name evidence="1" type="ORF">HMP0721_1794</name>
</gene>
<dbReference type="HOGENOM" id="CLU_1433350_0_0_9"/>
<dbReference type="STRING" id="887929.HMP0721_1794"/>
<dbReference type="Proteomes" id="UP000004754">
    <property type="component" value="Unassembled WGS sequence"/>
</dbReference>
<accession>E6MIF9</accession>
<evidence type="ECO:0000313" key="2">
    <source>
        <dbReference type="Proteomes" id="UP000004754"/>
    </source>
</evidence>
<dbReference type="EMBL" id="AEQN01000023">
    <property type="protein sequence ID" value="EFV01055.1"/>
    <property type="molecule type" value="Genomic_DNA"/>
</dbReference>
<organism evidence="1 2">
    <name type="scientific">Pseudoramibacter alactolyticus ATCC 23263</name>
    <dbReference type="NCBI Taxonomy" id="887929"/>
    <lineage>
        <taxon>Bacteria</taxon>
        <taxon>Bacillati</taxon>
        <taxon>Bacillota</taxon>
        <taxon>Clostridia</taxon>
        <taxon>Eubacteriales</taxon>
        <taxon>Eubacteriaceae</taxon>
        <taxon>Pseudoramibacter</taxon>
    </lineage>
</organism>
<name>E6MIF9_9FIRM</name>
<reference evidence="1 2" key="1">
    <citation type="submission" date="2010-12" db="EMBL/GenBank/DDBJ databases">
        <authorList>
            <person name="Muzny D."/>
            <person name="Qin X."/>
            <person name="Deng J."/>
            <person name="Jiang H."/>
            <person name="Liu Y."/>
            <person name="Qu J."/>
            <person name="Song X.-Z."/>
            <person name="Zhang L."/>
            <person name="Thornton R."/>
            <person name="Coyle M."/>
            <person name="Francisco L."/>
            <person name="Jackson L."/>
            <person name="Javaid M."/>
            <person name="Korchina V."/>
            <person name="Kovar C."/>
            <person name="Mata R."/>
            <person name="Mathew T."/>
            <person name="Ngo R."/>
            <person name="Nguyen L."/>
            <person name="Nguyen N."/>
            <person name="Okwuonu G."/>
            <person name="Ongeri F."/>
            <person name="Pham C."/>
            <person name="Simmons D."/>
            <person name="Wilczek-Boney K."/>
            <person name="Hale W."/>
            <person name="Jakkamsetti A."/>
            <person name="Pham P."/>
            <person name="Ruth R."/>
            <person name="San Lucas F."/>
            <person name="Warren J."/>
            <person name="Zhang J."/>
            <person name="Zhao Z."/>
            <person name="Zhou C."/>
            <person name="Zhu D."/>
            <person name="Lee S."/>
            <person name="Bess C."/>
            <person name="Blankenburg K."/>
            <person name="Forbes L."/>
            <person name="Fu Q."/>
            <person name="Gubbala S."/>
            <person name="Hirani K."/>
            <person name="Jayaseelan J.C."/>
            <person name="Lara F."/>
            <person name="Munidasa M."/>
            <person name="Palculict T."/>
            <person name="Patil S."/>
            <person name="Pu L.-L."/>
            <person name="Saada N."/>
            <person name="Tang L."/>
            <person name="Weissenberger G."/>
            <person name="Zhu Y."/>
            <person name="Hemphill L."/>
            <person name="Shang Y."/>
            <person name="Youmans B."/>
            <person name="Ayvaz T."/>
            <person name="Ross M."/>
            <person name="Santibanez J."/>
            <person name="Aqrawi P."/>
            <person name="Gross S."/>
            <person name="Joshi V."/>
            <person name="Fowler G."/>
            <person name="Nazareth L."/>
            <person name="Reid J."/>
            <person name="Worley K."/>
            <person name="Petrosino J."/>
            <person name="Highlander S."/>
            <person name="Gibbs R."/>
        </authorList>
    </citation>
    <scope>NUCLEOTIDE SEQUENCE [LARGE SCALE GENOMIC DNA]</scope>
    <source>
        <strain evidence="1 2">ATCC 23263</strain>
    </source>
</reference>
<evidence type="ECO:0000313" key="1">
    <source>
        <dbReference type="EMBL" id="EFV01055.1"/>
    </source>
</evidence>
<keyword evidence="2" id="KW-1185">Reference proteome</keyword>
<comment type="caution">
    <text evidence="1">The sequence shown here is derived from an EMBL/GenBank/DDBJ whole genome shotgun (WGS) entry which is preliminary data.</text>
</comment>